<accession>A0ABY0IIW6</accession>
<dbReference type="EMBL" id="QDKL01000001">
    <property type="protein sequence ID" value="RZF22901.1"/>
    <property type="molecule type" value="Genomic_DNA"/>
</dbReference>
<dbReference type="PROSITE" id="PS51163">
    <property type="entry name" value="YRDC"/>
    <property type="match status" value="1"/>
</dbReference>
<dbReference type="InterPro" id="IPR017945">
    <property type="entry name" value="DHBP_synth_RibB-like_a/b_dom"/>
</dbReference>
<feature type="domain" description="YrdC-like" evidence="1">
    <location>
        <begin position="20"/>
        <end position="213"/>
    </location>
</feature>
<sequence>MPKVFEVILIEYVIASNPDDRVLKKVSDALNNGELVCIPTDTNWVVIASPFNKKGVEKIYKYKNAPKLKAFSLLCDSISMASEVAIIEDNIFRFIKRLIPGHFTFIFGASKKITKAVAANKTDHEVGIRFVPSTLVTRLLEVHGEPVLSTNVDLKKFSSSVTSYDEVYSYMIEEELGGVVSMIVDPGELSFAGQSTIVNFTEGGPDIIRQGAGLL</sequence>
<protein>
    <submittedName>
        <fullName evidence="2">Threonylcarbamoyl-AMP synthase</fullName>
    </submittedName>
</protein>
<dbReference type="Pfam" id="PF01300">
    <property type="entry name" value="Sua5_yciO_yrdC"/>
    <property type="match status" value="1"/>
</dbReference>
<reference evidence="3" key="1">
    <citation type="journal article" date="2019" name="Int. J. Syst. Evol. Microbiol.">
        <title>Halobacteriovorax valvorus sp. nov., a novel prokaryotic predator isolated from coastal seawater of China.</title>
        <authorList>
            <person name="Chen M.-X."/>
        </authorList>
    </citation>
    <scope>NUCLEOTIDE SEQUENCE [LARGE SCALE GENOMIC DNA]</scope>
    <source>
        <strain evidence="3">BL9</strain>
    </source>
</reference>
<dbReference type="InterPro" id="IPR006070">
    <property type="entry name" value="Sua5-like_dom"/>
</dbReference>
<name>A0ABY0IIW6_9BACT</name>
<dbReference type="Proteomes" id="UP000443582">
    <property type="component" value="Unassembled WGS sequence"/>
</dbReference>
<evidence type="ECO:0000313" key="3">
    <source>
        <dbReference type="Proteomes" id="UP000443582"/>
    </source>
</evidence>
<gene>
    <name evidence="2" type="ORF">DAY19_03755</name>
</gene>
<organism evidence="2 3">
    <name type="scientific">Halobacteriovorax vibrionivorans</name>
    <dbReference type="NCBI Taxonomy" id="2152716"/>
    <lineage>
        <taxon>Bacteria</taxon>
        <taxon>Pseudomonadati</taxon>
        <taxon>Bdellovibrionota</taxon>
        <taxon>Bacteriovoracia</taxon>
        <taxon>Bacteriovoracales</taxon>
        <taxon>Halobacteriovoraceae</taxon>
        <taxon>Halobacteriovorax</taxon>
    </lineage>
</organism>
<evidence type="ECO:0000259" key="1">
    <source>
        <dbReference type="PROSITE" id="PS51163"/>
    </source>
</evidence>
<dbReference type="SUPFAM" id="SSF55821">
    <property type="entry name" value="YrdC/RibB"/>
    <property type="match status" value="1"/>
</dbReference>
<dbReference type="NCBIfam" id="TIGR00057">
    <property type="entry name" value="L-threonylcarbamoyladenylate synthase"/>
    <property type="match status" value="1"/>
</dbReference>
<dbReference type="InterPro" id="IPR052532">
    <property type="entry name" value="SUA5_domain"/>
</dbReference>
<comment type="caution">
    <text evidence="2">The sequence shown here is derived from an EMBL/GenBank/DDBJ whole genome shotgun (WGS) entry which is preliminary data.</text>
</comment>
<evidence type="ECO:0000313" key="2">
    <source>
        <dbReference type="EMBL" id="RZF22901.1"/>
    </source>
</evidence>
<dbReference type="PANTHER" id="PTHR42828:SF3">
    <property type="entry name" value="THREONYLCARBAMOYL-AMP SYNTHASE"/>
    <property type="match status" value="1"/>
</dbReference>
<keyword evidence="3" id="KW-1185">Reference proteome</keyword>
<dbReference type="Gene3D" id="3.90.870.10">
    <property type="entry name" value="DHBP synthase"/>
    <property type="match status" value="1"/>
</dbReference>
<proteinExistence type="predicted"/>
<dbReference type="PANTHER" id="PTHR42828">
    <property type="entry name" value="DHBP SYNTHASE RIBB-LIKE ALPHA/BETA DOMAIN-CONTAINING PROTEIN"/>
    <property type="match status" value="1"/>
</dbReference>